<evidence type="ECO:0000256" key="3">
    <source>
        <dbReference type="ARBA" id="ARBA00022692"/>
    </source>
</evidence>
<dbReference type="RefSeq" id="WP_168143013.1">
    <property type="nucleotide sequence ID" value="NZ_CAXUTK020000001.1"/>
</dbReference>
<feature type="compositionally biased region" description="Basic and acidic residues" evidence="6">
    <location>
        <begin position="411"/>
        <end position="423"/>
    </location>
</feature>
<keyword evidence="10" id="KW-1185">Reference proteome</keyword>
<dbReference type="InterPro" id="IPR052983">
    <property type="entry name" value="MFS_Riboflavin_Transporter"/>
</dbReference>
<accession>A0A6H0S8Y2</accession>
<feature type="region of interest" description="Disordered" evidence="6">
    <location>
        <begin position="394"/>
        <end position="423"/>
    </location>
</feature>
<evidence type="ECO:0000256" key="2">
    <source>
        <dbReference type="ARBA" id="ARBA00022448"/>
    </source>
</evidence>
<keyword evidence="5 7" id="KW-0472">Membrane</keyword>
<comment type="subcellular location">
    <subcellularLocation>
        <location evidence="1">Cell membrane</location>
        <topology evidence="1">Multi-pass membrane protein</topology>
    </subcellularLocation>
</comment>
<dbReference type="GO" id="GO:0005886">
    <property type="term" value="C:plasma membrane"/>
    <property type="evidence" value="ECO:0007669"/>
    <property type="project" value="UniProtKB-SubCell"/>
</dbReference>
<feature type="domain" description="Major facilitator superfamily (MFS) profile" evidence="8">
    <location>
        <begin position="1"/>
        <end position="387"/>
    </location>
</feature>
<dbReference type="PANTHER" id="PTHR43385">
    <property type="entry name" value="RIBOFLAVIN TRANSPORTER RIBJ"/>
    <property type="match status" value="1"/>
</dbReference>
<feature type="transmembrane region" description="Helical" evidence="7">
    <location>
        <begin position="134"/>
        <end position="159"/>
    </location>
</feature>
<name>A0A6H0S8Y2_9MYCO</name>
<evidence type="ECO:0000256" key="7">
    <source>
        <dbReference type="SAM" id="Phobius"/>
    </source>
</evidence>
<dbReference type="KEGG" id="mfre:EXE63_17630"/>
<dbReference type="InterPro" id="IPR036259">
    <property type="entry name" value="MFS_trans_sf"/>
</dbReference>
<evidence type="ECO:0000313" key="10">
    <source>
        <dbReference type="Proteomes" id="UP000501849"/>
    </source>
</evidence>
<dbReference type="InterPro" id="IPR011701">
    <property type="entry name" value="MFS"/>
</dbReference>
<keyword evidence="3 7" id="KW-0812">Transmembrane</keyword>
<dbReference type="CDD" id="cd17355">
    <property type="entry name" value="MFS_YcxA_like"/>
    <property type="match status" value="1"/>
</dbReference>
<evidence type="ECO:0000256" key="5">
    <source>
        <dbReference type="ARBA" id="ARBA00023136"/>
    </source>
</evidence>
<feature type="transmembrane region" description="Helical" evidence="7">
    <location>
        <begin position="98"/>
        <end position="122"/>
    </location>
</feature>
<evidence type="ECO:0000256" key="6">
    <source>
        <dbReference type="SAM" id="MobiDB-lite"/>
    </source>
</evidence>
<gene>
    <name evidence="9" type="ORF">EXE63_17630</name>
</gene>
<sequence length="423" mass="43404">MTGTLRWVLLTLCVTEITSWGVLYYAFTVLSEQISADTGWSAPAVTAAFSAGLVTAALVGIPVGGLLDRVGPRWIMTVGSVLGCVAVLAVVAAPNYGWFVAAWVLAGLAMSAVFYAPAFTALTRYFGTRAVRALTVLTLVAGFASTVFAPLTAALAAQMSWRQTYLVLAAVLAVITVPAHFFGLRRPWPSMITAHEVETPTRTARSLPFLALVAAFALAGLASYAVIANLVPLMSQRGISTGAAALALGLGGAGQVLGRLGYQTLVRRVGVVPRTVIIMAGVAATTVLLGAFSSYGALLVVAIGAGVMRGIMTLLQATAVTERWGPTHYGHLSGILNAPVMIATAVGPFVGAALASVLGGYAAMFIALGAIAAAGALLAMATSVRDPAAGRRRLFGDSSEAPHATDPAGRVVHEGEPDRGSAR</sequence>
<evidence type="ECO:0000256" key="4">
    <source>
        <dbReference type="ARBA" id="ARBA00022989"/>
    </source>
</evidence>
<evidence type="ECO:0000256" key="1">
    <source>
        <dbReference type="ARBA" id="ARBA00004651"/>
    </source>
</evidence>
<dbReference type="PANTHER" id="PTHR43385:SF1">
    <property type="entry name" value="RIBOFLAVIN TRANSPORTER RIBJ"/>
    <property type="match status" value="1"/>
</dbReference>
<feature type="transmembrane region" description="Helical" evidence="7">
    <location>
        <begin position="269"/>
        <end position="289"/>
    </location>
</feature>
<dbReference type="PROSITE" id="PS50850">
    <property type="entry name" value="MFS"/>
    <property type="match status" value="1"/>
</dbReference>
<protein>
    <submittedName>
        <fullName evidence="9">MFS transporter</fullName>
    </submittedName>
</protein>
<dbReference type="Pfam" id="PF07690">
    <property type="entry name" value="MFS_1"/>
    <property type="match status" value="1"/>
</dbReference>
<evidence type="ECO:0000259" key="8">
    <source>
        <dbReference type="PROSITE" id="PS50850"/>
    </source>
</evidence>
<feature type="transmembrane region" description="Helical" evidence="7">
    <location>
        <begin position="206"/>
        <end position="227"/>
    </location>
</feature>
<evidence type="ECO:0000313" key="9">
    <source>
        <dbReference type="EMBL" id="QIV82497.1"/>
    </source>
</evidence>
<feature type="transmembrane region" description="Helical" evidence="7">
    <location>
        <begin position="239"/>
        <end position="257"/>
    </location>
</feature>
<dbReference type="Gene3D" id="1.20.1250.20">
    <property type="entry name" value="MFS general substrate transporter like domains"/>
    <property type="match status" value="2"/>
</dbReference>
<feature type="transmembrane region" description="Helical" evidence="7">
    <location>
        <begin position="165"/>
        <end position="185"/>
    </location>
</feature>
<reference evidence="9 10" key="1">
    <citation type="submission" date="2019-04" db="EMBL/GenBank/DDBJ databases">
        <title>Draft, Whole-Genome Sequence of the Anthracene-degrading Mycobacterium frederiksbergense LB501T, Isolated from a Polycyclic Aromatic Hydrocarbon (PAH)-Contaminated Soil.</title>
        <authorList>
            <person name="Augelletti F."/>
        </authorList>
    </citation>
    <scope>NUCLEOTIDE SEQUENCE [LARGE SCALE GENOMIC DNA]</scope>
    <source>
        <strain evidence="9 10">LB 501T</strain>
    </source>
</reference>
<feature type="transmembrane region" description="Helical" evidence="7">
    <location>
        <begin position="335"/>
        <end position="355"/>
    </location>
</feature>
<dbReference type="SUPFAM" id="SSF103473">
    <property type="entry name" value="MFS general substrate transporter"/>
    <property type="match status" value="1"/>
</dbReference>
<proteinExistence type="predicted"/>
<feature type="transmembrane region" description="Helical" evidence="7">
    <location>
        <begin position="74"/>
        <end position="92"/>
    </location>
</feature>
<feature type="transmembrane region" description="Helical" evidence="7">
    <location>
        <begin position="361"/>
        <end position="384"/>
    </location>
</feature>
<dbReference type="GO" id="GO:0022857">
    <property type="term" value="F:transmembrane transporter activity"/>
    <property type="evidence" value="ECO:0007669"/>
    <property type="project" value="InterPro"/>
</dbReference>
<keyword evidence="4 7" id="KW-1133">Transmembrane helix</keyword>
<feature type="transmembrane region" description="Helical" evidence="7">
    <location>
        <begin position="47"/>
        <end position="67"/>
    </location>
</feature>
<organism evidence="9 10">
    <name type="scientific">Mycolicibacterium frederiksbergense</name>
    <dbReference type="NCBI Taxonomy" id="117567"/>
    <lineage>
        <taxon>Bacteria</taxon>
        <taxon>Bacillati</taxon>
        <taxon>Actinomycetota</taxon>
        <taxon>Actinomycetes</taxon>
        <taxon>Mycobacteriales</taxon>
        <taxon>Mycobacteriaceae</taxon>
        <taxon>Mycolicibacterium</taxon>
    </lineage>
</organism>
<dbReference type="Proteomes" id="UP000501849">
    <property type="component" value="Chromosome"/>
</dbReference>
<dbReference type="AlphaFoldDB" id="A0A6H0S8Y2"/>
<dbReference type="InterPro" id="IPR020846">
    <property type="entry name" value="MFS_dom"/>
</dbReference>
<keyword evidence="2" id="KW-0813">Transport</keyword>
<dbReference type="EMBL" id="CP038799">
    <property type="protein sequence ID" value="QIV82497.1"/>
    <property type="molecule type" value="Genomic_DNA"/>
</dbReference>
<feature type="transmembrane region" description="Helical" evidence="7">
    <location>
        <begin position="7"/>
        <end position="27"/>
    </location>
</feature>
<feature type="transmembrane region" description="Helical" evidence="7">
    <location>
        <begin position="295"/>
        <end position="315"/>
    </location>
</feature>